<comment type="pathway">
    <text evidence="8">Carbohydrate biosynthesis; gluconeogenesis.</text>
</comment>
<dbReference type="InterPro" id="IPR035482">
    <property type="entry name" value="SIS_PGI_2"/>
</dbReference>
<dbReference type="STRING" id="1120976.SAMN03080606_02178"/>
<keyword evidence="6 8" id="KW-0413">Isomerase</keyword>
<comment type="subcellular location">
    <subcellularLocation>
        <location evidence="8">Cytoplasm</location>
    </subcellularLocation>
</comment>
<evidence type="ECO:0000256" key="7">
    <source>
        <dbReference type="ARBA" id="ARBA00029321"/>
    </source>
</evidence>
<evidence type="ECO:0000256" key="3">
    <source>
        <dbReference type="ARBA" id="ARBA00022432"/>
    </source>
</evidence>
<dbReference type="EC" id="5.3.1.9" evidence="8"/>
<comment type="caution">
    <text evidence="8">Lacks conserved residue(s) required for the propagation of feature annotation.</text>
</comment>
<dbReference type="GO" id="GO:0048029">
    <property type="term" value="F:monosaccharide binding"/>
    <property type="evidence" value="ECO:0007669"/>
    <property type="project" value="TreeGrafter"/>
</dbReference>
<dbReference type="Gene3D" id="3.40.50.10490">
    <property type="entry name" value="Glucose-6-phosphate isomerase like protein, domain 1"/>
    <property type="match status" value="3"/>
</dbReference>
<dbReference type="OrthoDB" id="140919at2"/>
<dbReference type="HAMAP" id="MF_00473">
    <property type="entry name" value="G6P_isomerase"/>
    <property type="match status" value="1"/>
</dbReference>
<sequence>MKKIRFDYSKAIDFIGEHELENMKPMMEIAHELLHGKKGAGSEYTGWVELPKMISTEELKDIKATAEEIKKKCDAFIVVGIGGSYLGSKSAIEMLNHHFYNFLPKEKRKAPQIYFAGHHISSTYLTHLMEIIKEKDICINVISKSGTTTEPALAFRVLKNLLEKKYGKEEARRRIIATTDKKKGALKTLADEEGYKTFEIPDDIGGRFSVLTPVGLLPISVAGIEISEIIRGAKDSMMDSNEADLQNNYCYQYAVIRNILFNKGKNIEMLVNYEPSLQFFGEWWKQLFGESEGKDLKGIFPATVNFSTDLHSMGQYIQQGMRSIFETVLRVEKPIKDIVIDEEEQDLDGLNYLAGKTMDFVNQKAFEGTILAHLDGGVPNLIIDIPELSPYYYGYLVYYFEKACGISAYLLGVNPFDQPGVEDYKRNMFALLGKQGYEEEREALLNRLK</sequence>
<dbReference type="InterPro" id="IPR001672">
    <property type="entry name" value="G6P_Isomerase"/>
</dbReference>
<dbReference type="InterPro" id="IPR035476">
    <property type="entry name" value="SIS_PGI_1"/>
</dbReference>
<keyword evidence="3 8" id="KW-0312">Gluconeogenesis</keyword>
<protein>
    <recommendedName>
        <fullName evidence="8">Glucose-6-phosphate isomerase</fullName>
        <shortName evidence="8">GPI</shortName>
        <ecNumber evidence="8">5.3.1.9</ecNumber>
    </recommendedName>
    <alternativeName>
        <fullName evidence="8">Phosphoglucose isomerase</fullName>
        <shortName evidence="8">PGI</shortName>
    </alternativeName>
    <alternativeName>
        <fullName evidence="8">Phosphohexose isomerase</fullName>
        <shortName evidence="8">PHI</shortName>
    </alternativeName>
</protein>
<dbReference type="GO" id="GO:0006094">
    <property type="term" value="P:gluconeogenesis"/>
    <property type="evidence" value="ECO:0007669"/>
    <property type="project" value="UniProtKB-UniRule"/>
</dbReference>
<evidence type="ECO:0000256" key="9">
    <source>
        <dbReference type="RuleBase" id="RU000612"/>
    </source>
</evidence>
<dbReference type="EMBL" id="FMUS01000013">
    <property type="protein sequence ID" value="SCY69315.1"/>
    <property type="molecule type" value="Genomic_DNA"/>
</dbReference>
<feature type="active site" evidence="8">
    <location>
        <position position="425"/>
    </location>
</feature>
<dbReference type="PROSITE" id="PS00174">
    <property type="entry name" value="P_GLUCOSE_ISOMERASE_2"/>
    <property type="match status" value="1"/>
</dbReference>
<comment type="pathway">
    <text evidence="1 8 9">Carbohydrate degradation; glycolysis; D-glyceraldehyde 3-phosphate and glycerone phosphate from D-glucose: step 2/4.</text>
</comment>
<evidence type="ECO:0000256" key="2">
    <source>
        <dbReference type="ARBA" id="ARBA00006604"/>
    </source>
</evidence>
<evidence type="ECO:0000256" key="5">
    <source>
        <dbReference type="ARBA" id="ARBA00023152"/>
    </source>
</evidence>
<dbReference type="PANTHER" id="PTHR11469:SF1">
    <property type="entry name" value="GLUCOSE-6-PHOSPHATE ISOMERASE"/>
    <property type="match status" value="1"/>
</dbReference>
<evidence type="ECO:0000256" key="6">
    <source>
        <dbReference type="ARBA" id="ARBA00023235"/>
    </source>
</evidence>
<proteinExistence type="inferred from homology"/>
<comment type="catalytic activity">
    <reaction evidence="7 8 9">
        <text>alpha-D-glucose 6-phosphate = beta-D-fructose 6-phosphate</text>
        <dbReference type="Rhea" id="RHEA:11816"/>
        <dbReference type="ChEBI" id="CHEBI:57634"/>
        <dbReference type="ChEBI" id="CHEBI:58225"/>
        <dbReference type="EC" id="5.3.1.9"/>
    </reaction>
</comment>
<dbReference type="FunFam" id="3.40.50.10490:FF:000016">
    <property type="entry name" value="Glucose-6-phosphate isomerase"/>
    <property type="match status" value="1"/>
</dbReference>
<dbReference type="GO" id="GO:0004347">
    <property type="term" value="F:glucose-6-phosphate isomerase activity"/>
    <property type="evidence" value="ECO:0007669"/>
    <property type="project" value="UniProtKB-UniRule"/>
</dbReference>
<feature type="active site" description="Proton donor" evidence="8">
    <location>
        <position position="290"/>
    </location>
</feature>
<dbReference type="SUPFAM" id="SSF53697">
    <property type="entry name" value="SIS domain"/>
    <property type="match status" value="1"/>
</dbReference>
<comment type="similarity">
    <text evidence="2 8 9">Belongs to the GPI family.</text>
</comment>
<comment type="function">
    <text evidence="8">Catalyzes the reversible isomerization of glucose-6-phosphate to fructose-6-phosphate.</text>
</comment>
<dbReference type="FunFam" id="3.40.50.10490:FF:000015">
    <property type="entry name" value="Glucose-6-phosphate isomerase"/>
    <property type="match status" value="1"/>
</dbReference>
<evidence type="ECO:0000256" key="1">
    <source>
        <dbReference type="ARBA" id="ARBA00004926"/>
    </source>
</evidence>
<dbReference type="GO" id="GO:0006096">
    <property type="term" value="P:glycolytic process"/>
    <property type="evidence" value="ECO:0007669"/>
    <property type="project" value="UniProtKB-UniRule"/>
</dbReference>
<gene>
    <name evidence="8" type="primary">pgi</name>
    <name evidence="10" type="ORF">SAMN03080606_02178</name>
</gene>
<organism evidence="10 11">
    <name type="scientific">Alkaliphilus peptidifermentans DSM 18978</name>
    <dbReference type="NCBI Taxonomy" id="1120976"/>
    <lineage>
        <taxon>Bacteria</taxon>
        <taxon>Bacillati</taxon>
        <taxon>Bacillota</taxon>
        <taxon>Clostridia</taxon>
        <taxon>Peptostreptococcales</taxon>
        <taxon>Natronincolaceae</taxon>
        <taxon>Alkaliphilus</taxon>
    </lineage>
</organism>
<dbReference type="PRINTS" id="PR00662">
    <property type="entry name" value="G6PISOMERASE"/>
</dbReference>
<dbReference type="PROSITE" id="PS00765">
    <property type="entry name" value="P_GLUCOSE_ISOMERASE_1"/>
    <property type="match status" value="1"/>
</dbReference>
<dbReference type="Pfam" id="PF00342">
    <property type="entry name" value="PGI"/>
    <property type="match status" value="1"/>
</dbReference>
<keyword evidence="4 8" id="KW-0963">Cytoplasm</keyword>
<dbReference type="RefSeq" id="WP_091543235.1">
    <property type="nucleotide sequence ID" value="NZ_FMUS01000013.1"/>
</dbReference>
<dbReference type="GO" id="GO:0005829">
    <property type="term" value="C:cytosol"/>
    <property type="evidence" value="ECO:0007669"/>
    <property type="project" value="TreeGrafter"/>
</dbReference>
<keyword evidence="5 8" id="KW-0324">Glycolysis</keyword>
<keyword evidence="11" id="KW-1185">Reference proteome</keyword>
<dbReference type="UniPathway" id="UPA00138"/>
<dbReference type="InterPro" id="IPR046348">
    <property type="entry name" value="SIS_dom_sf"/>
</dbReference>
<dbReference type="CDD" id="cd05015">
    <property type="entry name" value="SIS_PGI_1"/>
    <property type="match status" value="1"/>
</dbReference>
<reference evidence="10 11" key="1">
    <citation type="submission" date="2016-10" db="EMBL/GenBank/DDBJ databases">
        <authorList>
            <person name="de Groot N.N."/>
        </authorList>
    </citation>
    <scope>NUCLEOTIDE SEQUENCE [LARGE SCALE GENOMIC DNA]</scope>
    <source>
        <strain evidence="10 11">DSM 18978</strain>
    </source>
</reference>
<evidence type="ECO:0000313" key="10">
    <source>
        <dbReference type="EMBL" id="SCY69315.1"/>
    </source>
</evidence>
<dbReference type="Proteomes" id="UP000198636">
    <property type="component" value="Unassembled WGS sequence"/>
</dbReference>
<evidence type="ECO:0000313" key="11">
    <source>
        <dbReference type="Proteomes" id="UP000198636"/>
    </source>
</evidence>
<dbReference type="GO" id="GO:0097367">
    <property type="term" value="F:carbohydrate derivative binding"/>
    <property type="evidence" value="ECO:0007669"/>
    <property type="project" value="InterPro"/>
</dbReference>
<dbReference type="AlphaFoldDB" id="A0A1G5HZL6"/>
<dbReference type="NCBIfam" id="NF010697">
    <property type="entry name" value="PRK14097.1"/>
    <property type="match status" value="1"/>
</dbReference>
<dbReference type="PANTHER" id="PTHR11469">
    <property type="entry name" value="GLUCOSE-6-PHOSPHATE ISOMERASE"/>
    <property type="match status" value="1"/>
</dbReference>
<evidence type="ECO:0000256" key="8">
    <source>
        <dbReference type="HAMAP-Rule" id="MF_00473"/>
    </source>
</evidence>
<dbReference type="GO" id="GO:0051156">
    <property type="term" value="P:glucose 6-phosphate metabolic process"/>
    <property type="evidence" value="ECO:0007669"/>
    <property type="project" value="TreeGrafter"/>
</dbReference>
<name>A0A1G5HZL6_9FIRM</name>
<dbReference type="PROSITE" id="PS51463">
    <property type="entry name" value="P_GLUCOSE_ISOMERASE_3"/>
    <property type="match status" value="1"/>
</dbReference>
<dbReference type="CDD" id="cd05016">
    <property type="entry name" value="SIS_PGI_2"/>
    <property type="match status" value="1"/>
</dbReference>
<evidence type="ECO:0000256" key="4">
    <source>
        <dbReference type="ARBA" id="ARBA00022490"/>
    </source>
</evidence>
<dbReference type="UniPathway" id="UPA00109">
    <property type="reaction ID" value="UER00181"/>
</dbReference>
<accession>A0A1G5HZL6</accession>
<dbReference type="InterPro" id="IPR018189">
    <property type="entry name" value="Phosphoglucose_isomerase_CS"/>
</dbReference>